<gene>
    <name evidence="1" type="ORF">SDC9_169293</name>
</gene>
<evidence type="ECO:0000313" key="1">
    <source>
        <dbReference type="EMBL" id="MPN21911.1"/>
    </source>
</evidence>
<sequence length="233" mass="25226">MLAGACSLRLQQGRQCRPGSKQAGNHIADRFADQGGRALRLARGFHQAAHGLNNDVVGRAMGQRAGLAKAGDADIHQPVIEGAQRFGADAQALGHARPEVLDHHVDLPDQLMHHGHRVRMLEIEHQALLVAIHDREQGALPVLHGADGTVVVALGRLHLHDFRSQIGQQGRGHGACQNPGEVQDADAVQRTGGRFFGGFRHGIPAVDLKRCLHAAQNMNQWKIFISHSLDSKN</sequence>
<protein>
    <submittedName>
        <fullName evidence="1">Uncharacterized protein</fullName>
    </submittedName>
</protein>
<proteinExistence type="predicted"/>
<dbReference type="EMBL" id="VSSQ01070011">
    <property type="protein sequence ID" value="MPN21911.1"/>
    <property type="molecule type" value="Genomic_DNA"/>
</dbReference>
<organism evidence="1">
    <name type="scientific">bioreactor metagenome</name>
    <dbReference type="NCBI Taxonomy" id="1076179"/>
    <lineage>
        <taxon>unclassified sequences</taxon>
        <taxon>metagenomes</taxon>
        <taxon>ecological metagenomes</taxon>
    </lineage>
</organism>
<reference evidence="1" key="1">
    <citation type="submission" date="2019-08" db="EMBL/GenBank/DDBJ databases">
        <authorList>
            <person name="Kucharzyk K."/>
            <person name="Murdoch R.W."/>
            <person name="Higgins S."/>
            <person name="Loffler F."/>
        </authorList>
    </citation>
    <scope>NUCLEOTIDE SEQUENCE</scope>
</reference>
<comment type="caution">
    <text evidence="1">The sequence shown here is derived from an EMBL/GenBank/DDBJ whole genome shotgun (WGS) entry which is preliminary data.</text>
</comment>
<dbReference type="AlphaFoldDB" id="A0A645G4W7"/>
<name>A0A645G4W7_9ZZZZ</name>
<accession>A0A645G4W7</accession>